<dbReference type="EMBL" id="LDJR01000060">
    <property type="protein sequence ID" value="OAK67534.1"/>
    <property type="molecule type" value="Genomic_DNA"/>
</dbReference>
<reference evidence="1 2" key="1">
    <citation type="submission" date="2015-05" db="EMBL/GenBank/DDBJ databases">
        <title>Comparison of genome.</title>
        <authorList>
            <person name="Zheng Z."/>
            <person name="Sun M."/>
        </authorList>
    </citation>
    <scope>NUCLEOTIDE SEQUENCE [LARGE SCALE GENOMIC DNA]</scope>
    <source>
        <strain evidence="1 2">G25-74</strain>
    </source>
</reference>
<keyword evidence="2" id="KW-1185">Reference proteome</keyword>
<organism evidence="1 2">
    <name type="scientific">Lederbergia galactosidilytica</name>
    <dbReference type="NCBI Taxonomy" id="217031"/>
    <lineage>
        <taxon>Bacteria</taxon>
        <taxon>Bacillati</taxon>
        <taxon>Bacillota</taxon>
        <taxon>Bacilli</taxon>
        <taxon>Bacillales</taxon>
        <taxon>Bacillaceae</taxon>
        <taxon>Lederbergia</taxon>
    </lineage>
</organism>
<dbReference type="Proteomes" id="UP000077881">
    <property type="component" value="Unassembled WGS sequence"/>
</dbReference>
<gene>
    <name evidence="1" type="ORF">ABB05_20640</name>
</gene>
<dbReference type="PATRIC" id="fig|217031.6.peg.4486"/>
<evidence type="ECO:0000313" key="2">
    <source>
        <dbReference type="Proteomes" id="UP000077881"/>
    </source>
</evidence>
<dbReference type="AlphaFoldDB" id="A0A177ZID9"/>
<proteinExistence type="predicted"/>
<protein>
    <submittedName>
        <fullName evidence="1">Uncharacterized protein</fullName>
    </submittedName>
</protein>
<comment type="caution">
    <text evidence="1">The sequence shown here is derived from an EMBL/GenBank/DDBJ whole genome shotgun (WGS) entry which is preliminary data.</text>
</comment>
<name>A0A177ZID9_9BACI</name>
<accession>A0A177ZID9</accession>
<sequence>MASYEINNANQKNGIIYSDFSLELRLVEMLKSQNRPWFKQGQFLNFRPTYPLFYCCLKVIMNKKFKTAIFVQ</sequence>
<dbReference type="RefSeq" id="WP_064468829.1">
    <property type="nucleotide sequence ID" value="NZ_JAGGKH010000010.1"/>
</dbReference>
<evidence type="ECO:0000313" key="1">
    <source>
        <dbReference type="EMBL" id="OAK67534.1"/>
    </source>
</evidence>